<evidence type="ECO:0008006" key="3">
    <source>
        <dbReference type="Google" id="ProtNLM"/>
    </source>
</evidence>
<dbReference type="EMBL" id="AP026367">
    <property type="protein sequence ID" value="BDN80522.1"/>
    <property type="molecule type" value="Genomic_DNA"/>
</dbReference>
<proteinExistence type="predicted"/>
<sequence>MHSDIDIPITGAINTITQDMFTIAEFEIPISLETTICLIYVPFVGCVLHVSVTVPITTEHVGPFVIDPSVINPQSPINTAITDTIDFSDAGTVGPATFGFNWQQSPGFFNSSDTPSSGFFNSGAGGASGLLNDAQGAVSGIGNAFLESSGFFNAGGPGLSGLQNVGTLESGWANFGNSLSGIYNTSILNLMAQAFFSGLGNTGHELSGFLNDAMA</sequence>
<reference evidence="1" key="1">
    <citation type="submission" date="2022-06" db="EMBL/GenBank/DDBJ databases">
        <title>Complete genome sequence of Mycobacterium pseudoshottsii NJB1907-Z4.</title>
        <authorList>
            <person name="Komine T."/>
            <person name="Fukano H."/>
            <person name="Wada S."/>
        </authorList>
    </citation>
    <scope>NUCLEOTIDE SEQUENCE</scope>
    <source>
        <strain evidence="1">NJB1907-Z4</strain>
    </source>
</reference>
<protein>
    <recommendedName>
        <fullName evidence="3">PPE family protein</fullName>
    </recommendedName>
</protein>
<dbReference type="AlphaFoldDB" id="A0A9N7LNN3"/>
<accession>A0A9N7LNN3</accession>
<gene>
    <name evidence="1" type="ORF">NJB1907Z4_C07370</name>
</gene>
<evidence type="ECO:0000313" key="2">
    <source>
        <dbReference type="Proteomes" id="UP001058626"/>
    </source>
</evidence>
<name>A0A9N7LNN3_9MYCO</name>
<evidence type="ECO:0000313" key="1">
    <source>
        <dbReference type="EMBL" id="BDN80522.1"/>
    </source>
</evidence>
<keyword evidence="2" id="KW-1185">Reference proteome</keyword>
<organism evidence="1 2">
    <name type="scientific">Mycobacterium pseudoshottsii</name>
    <dbReference type="NCBI Taxonomy" id="265949"/>
    <lineage>
        <taxon>Bacteria</taxon>
        <taxon>Bacillati</taxon>
        <taxon>Actinomycetota</taxon>
        <taxon>Actinomycetes</taxon>
        <taxon>Mycobacteriales</taxon>
        <taxon>Mycobacteriaceae</taxon>
        <taxon>Mycobacterium</taxon>
        <taxon>Mycobacterium ulcerans group</taxon>
    </lineage>
</organism>
<dbReference type="Proteomes" id="UP001058626">
    <property type="component" value="Chromosome"/>
</dbReference>